<evidence type="ECO:0000256" key="4">
    <source>
        <dbReference type="ARBA" id="ARBA00023004"/>
    </source>
</evidence>
<keyword evidence="7" id="KW-1185">Reference proteome</keyword>
<dbReference type="GO" id="GO:0019825">
    <property type="term" value="F:oxygen binding"/>
    <property type="evidence" value="ECO:0007669"/>
    <property type="project" value="InterPro"/>
</dbReference>
<evidence type="ECO:0000256" key="3">
    <source>
        <dbReference type="ARBA" id="ARBA00022723"/>
    </source>
</evidence>
<protein>
    <submittedName>
        <fullName evidence="6">Hemoglobin</fullName>
    </submittedName>
</protein>
<dbReference type="SUPFAM" id="SSF46458">
    <property type="entry name" value="Globin-like"/>
    <property type="match status" value="1"/>
</dbReference>
<organism evidence="6 7">
    <name type="scientific">Rhodobacter aestuarii</name>
    <dbReference type="NCBI Taxonomy" id="453582"/>
    <lineage>
        <taxon>Bacteria</taxon>
        <taxon>Pseudomonadati</taxon>
        <taxon>Pseudomonadota</taxon>
        <taxon>Alphaproteobacteria</taxon>
        <taxon>Rhodobacterales</taxon>
        <taxon>Rhodobacter group</taxon>
        <taxon>Rhodobacter</taxon>
    </lineage>
</organism>
<dbReference type="GO" id="GO:0020037">
    <property type="term" value="F:heme binding"/>
    <property type="evidence" value="ECO:0007669"/>
    <property type="project" value="InterPro"/>
</dbReference>
<dbReference type="GO" id="GO:0046872">
    <property type="term" value="F:metal ion binding"/>
    <property type="evidence" value="ECO:0007669"/>
    <property type="project" value="UniProtKB-KW"/>
</dbReference>
<reference evidence="7" key="1">
    <citation type="submission" date="2017-01" db="EMBL/GenBank/DDBJ databases">
        <authorList>
            <person name="Varghese N."/>
            <person name="Submissions S."/>
        </authorList>
    </citation>
    <scope>NUCLEOTIDE SEQUENCE [LARGE SCALE GENOMIC DNA]</scope>
    <source>
        <strain evidence="7">DSM 19945</strain>
    </source>
</reference>
<dbReference type="EMBL" id="FTOG01000013">
    <property type="protein sequence ID" value="SIT17946.1"/>
    <property type="molecule type" value="Genomic_DNA"/>
</dbReference>
<keyword evidence="1" id="KW-0813">Transport</keyword>
<name>A0A1N7Q560_9RHOB</name>
<dbReference type="OrthoDB" id="25954at2"/>
<gene>
    <name evidence="6" type="ORF">SAMN05421580_11318</name>
</gene>
<dbReference type="AlphaFoldDB" id="A0A1N7Q560"/>
<evidence type="ECO:0000256" key="2">
    <source>
        <dbReference type="ARBA" id="ARBA00022617"/>
    </source>
</evidence>
<feature type="binding site" description="distal binding residue" evidence="5">
    <location>
        <position position="46"/>
    </location>
    <ligand>
        <name>heme</name>
        <dbReference type="ChEBI" id="CHEBI:30413"/>
    </ligand>
    <ligandPart>
        <name>Fe</name>
        <dbReference type="ChEBI" id="CHEBI:18248"/>
    </ligandPart>
</feature>
<dbReference type="InterPro" id="IPR001486">
    <property type="entry name" value="Hemoglobin_trunc"/>
</dbReference>
<keyword evidence="2 5" id="KW-0349">Heme</keyword>
<dbReference type="Gene3D" id="1.10.490.10">
    <property type="entry name" value="Globins"/>
    <property type="match status" value="1"/>
</dbReference>
<evidence type="ECO:0000256" key="1">
    <source>
        <dbReference type="ARBA" id="ARBA00022448"/>
    </source>
</evidence>
<sequence>MNTLPPPRFAVTEDEIERVVALFYKRVRAHPELAPIFAAHVEDWPHHEAKIARFWKGSILHAKGYEGSPMIAHRRAGDVEGGHFPLWLATFDAVLQETLTPEAATAWSALAHRIGKGLRMGVEDVGQAPNAVPKLR</sequence>
<dbReference type="RefSeq" id="WP_076486162.1">
    <property type="nucleotide sequence ID" value="NZ_FTOG01000013.1"/>
</dbReference>
<proteinExistence type="predicted"/>
<dbReference type="InterPro" id="IPR009050">
    <property type="entry name" value="Globin-like_sf"/>
</dbReference>
<dbReference type="CDD" id="cd08916">
    <property type="entry name" value="TrHb3_P"/>
    <property type="match status" value="1"/>
</dbReference>
<keyword evidence="3 5" id="KW-0479">Metal-binding</keyword>
<accession>A0A1N7Q560</accession>
<dbReference type="InterPro" id="IPR012292">
    <property type="entry name" value="Globin/Proto"/>
</dbReference>
<evidence type="ECO:0000313" key="7">
    <source>
        <dbReference type="Proteomes" id="UP000186221"/>
    </source>
</evidence>
<dbReference type="Pfam" id="PF01152">
    <property type="entry name" value="Bac_globin"/>
    <property type="match status" value="1"/>
</dbReference>
<keyword evidence="4 5" id="KW-0408">Iron</keyword>
<dbReference type="Proteomes" id="UP000186221">
    <property type="component" value="Unassembled WGS sequence"/>
</dbReference>
<dbReference type="STRING" id="453582.SAMN05421580_11318"/>
<evidence type="ECO:0000256" key="5">
    <source>
        <dbReference type="PIRSR" id="PIRSR601486-1"/>
    </source>
</evidence>
<evidence type="ECO:0000313" key="6">
    <source>
        <dbReference type="EMBL" id="SIT17946.1"/>
    </source>
</evidence>